<dbReference type="AlphaFoldDB" id="A0A9X9M6N3"/>
<dbReference type="EMBL" id="CYRY02043457">
    <property type="protein sequence ID" value="VCX37868.1"/>
    <property type="molecule type" value="Genomic_DNA"/>
</dbReference>
<accession>A0A9X9M6N3</accession>
<reference evidence="1 2" key="1">
    <citation type="submission" date="2018-10" db="EMBL/GenBank/DDBJ databases">
        <authorList>
            <person name="Ekblom R."/>
            <person name="Jareborg N."/>
        </authorList>
    </citation>
    <scope>NUCLEOTIDE SEQUENCE [LARGE SCALE GENOMIC DNA]</scope>
    <source>
        <tissue evidence="1">Muscle</tissue>
    </source>
</reference>
<gene>
    <name evidence="1" type="ORF">BN2614_LOCUS2</name>
</gene>
<evidence type="ECO:0000313" key="1">
    <source>
        <dbReference type="EMBL" id="VCX37868.1"/>
    </source>
</evidence>
<dbReference type="Proteomes" id="UP000269945">
    <property type="component" value="Unassembled WGS sequence"/>
</dbReference>
<name>A0A9X9M6N3_GULGU</name>
<proteinExistence type="predicted"/>
<sequence length="80" mass="9103">MLEHLLSFTTVHFSDTKRHDALYKAHLSVPGTLWGSISPSSGKQINQRWNPILAIPRLPCFCLSCFFLLIKNILSQVSYN</sequence>
<keyword evidence="2" id="KW-1185">Reference proteome</keyword>
<comment type="caution">
    <text evidence="1">The sequence shown here is derived from an EMBL/GenBank/DDBJ whole genome shotgun (WGS) entry which is preliminary data.</text>
</comment>
<evidence type="ECO:0000313" key="2">
    <source>
        <dbReference type="Proteomes" id="UP000269945"/>
    </source>
</evidence>
<organism evidence="1 2">
    <name type="scientific">Gulo gulo</name>
    <name type="common">Wolverine</name>
    <name type="synonym">Gluton</name>
    <dbReference type="NCBI Taxonomy" id="48420"/>
    <lineage>
        <taxon>Eukaryota</taxon>
        <taxon>Metazoa</taxon>
        <taxon>Chordata</taxon>
        <taxon>Craniata</taxon>
        <taxon>Vertebrata</taxon>
        <taxon>Euteleostomi</taxon>
        <taxon>Mammalia</taxon>
        <taxon>Eutheria</taxon>
        <taxon>Laurasiatheria</taxon>
        <taxon>Carnivora</taxon>
        <taxon>Caniformia</taxon>
        <taxon>Musteloidea</taxon>
        <taxon>Mustelidae</taxon>
        <taxon>Guloninae</taxon>
        <taxon>Gulo</taxon>
    </lineage>
</organism>
<protein>
    <submittedName>
        <fullName evidence="1">Uncharacterized protein</fullName>
    </submittedName>
</protein>